<gene>
    <name evidence="1" type="ORF">H480_10360</name>
</gene>
<organism evidence="1 2">
    <name type="scientific">Amycolatopsis vancoresmycina DSM 44592</name>
    <dbReference type="NCBI Taxonomy" id="1292037"/>
    <lineage>
        <taxon>Bacteria</taxon>
        <taxon>Bacillati</taxon>
        <taxon>Actinomycetota</taxon>
        <taxon>Actinomycetes</taxon>
        <taxon>Pseudonocardiales</taxon>
        <taxon>Pseudonocardiaceae</taxon>
        <taxon>Amycolatopsis</taxon>
    </lineage>
</organism>
<protein>
    <submittedName>
        <fullName evidence="1">Uncharacterized protein</fullName>
    </submittedName>
</protein>
<dbReference type="AlphaFoldDB" id="R1GBF1"/>
<keyword evidence="2" id="KW-1185">Reference proteome</keyword>
<dbReference type="EMBL" id="AOUO01000126">
    <property type="protein sequence ID" value="EOD68668.1"/>
    <property type="molecule type" value="Genomic_DNA"/>
</dbReference>
<evidence type="ECO:0000313" key="2">
    <source>
        <dbReference type="Proteomes" id="UP000014139"/>
    </source>
</evidence>
<name>R1GBF1_9PSEU</name>
<dbReference type="Proteomes" id="UP000014139">
    <property type="component" value="Unassembled WGS sequence"/>
</dbReference>
<evidence type="ECO:0000313" key="1">
    <source>
        <dbReference type="EMBL" id="EOD68668.1"/>
    </source>
</evidence>
<proteinExistence type="predicted"/>
<dbReference type="RefSeq" id="WP_003071110.1">
    <property type="nucleotide sequence ID" value="NZ_AOUO01000126.1"/>
</dbReference>
<sequence length="65" mass="6812">MNTGPSRAPLPRGGFPAVTGDGTEIAPGVWLASAVRAELGEPAVLAADLADARTRPRWRRAEFLA</sequence>
<feature type="non-terminal residue" evidence="1">
    <location>
        <position position="65"/>
    </location>
</feature>
<accession>R1GBF1</accession>
<reference evidence="1 2" key="1">
    <citation type="submission" date="2013-02" db="EMBL/GenBank/DDBJ databases">
        <title>Draft genome sequence of Amycolatopsis vancoresmycina strain DSM 44592T.</title>
        <authorList>
            <person name="Kumar S."/>
            <person name="Kaur N."/>
            <person name="Kaur C."/>
            <person name="Raghava G.P.S."/>
            <person name="Mayilraj S."/>
        </authorList>
    </citation>
    <scope>NUCLEOTIDE SEQUENCE [LARGE SCALE GENOMIC DNA]</scope>
    <source>
        <strain evidence="1 2">DSM 44592</strain>
    </source>
</reference>
<comment type="caution">
    <text evidence="1">The sequence shown here is derived from an EMBL/GenBank/DDBJ whole genome shotgun (WGS) entry which is preliminary data.</text>
</comment>